<evidence type="ECO:0000256" key="2">
    <source>
        <dbReference type="ARBA" id="ARBA00022478"/>
    </source>
</evidence>
<dbReference type="GO" id="GO:0042797">
    <property type="term" value="P:tRNA transcription by RNA polymerase III"/>
    <property type="evidence" value="ECO:0007669"/>
    <property type="project" value="EnsemblFungi"/>
</dbReference>
<feature type="region of interest" description="Disordered" evidence="5">
    <location>
        <begin position="1"/>
        <end position="95"/>
    </location>
</feature>
<dbReference type="GO" id="GO:0006386">
    <property type="term" value="P:termination of RNA polymerase III transcription"/>
    <property type="evidence" value="ECO:0007669"/>
    <property type="project" value="EnsemblFungi"/>
</dbReference>
<evidence type="ECO:0000313" key="7">
    <source>
        <dbReference type="Proteomes" id="UP000005627"/>
    </source>
</evidence>
<accession>G8ZRG4</accession>
<feature type="region of interest" description="Disordered" evidence="5">
    <location>
        <begin position="116"/>
        <end position="153"/>
    </location>
</feature>
<evidence type="ECO:0008006" key="8">
    <source>
        <dbReference type="Google" id="ProtNLM"/>
    </source>
</evidence>
<protein>
    <recommendedName>
        <fullName evidence="8">DNA-directed RNA polymerase III subunit RPC4</fullName>
    </recommendedName>
</protein>
<evidence type="ECO:0000313" key="6">
    <source>
        <dbReference type="EMBL" id="CCE91106.1"/>
    </source>
</evidence>
<keyword evidence="7" id="KW-1185">Reference proteome</keyword>
<organism evidence="6 7">
    <name type="scientific">Torulaspora delbrueckii</name>
    <name type="common">Yeast</name>
    <name type="synonym">Candida colliculosa</name>
    <dbReference type="NCBI Taxonomy" id="4950"/>
    <lineage>
        <taxon>Eukaryota</taxon>
        <taxon>Fungi</taxon>
        <taxon>Dikarya</taxon>
        <taxon>Ascomycota</taxon>
        <taxon>Saccharomycotina</taxon>
        <taxon>Saccharomycetes</taxon>
        <taxon>Saccharomycetales</taxon>
        <taxon>Saccharomycetaceae</taxon>
        <taxon>Torulaspora</taxon>
    </lineage>
</organism>
<dbReference type="Proteomes" id="UP000005627">
    <property type="component" value="Chromosome 3"/>
</dbReference>
<evidence type="ECO:0000256" key="4">
    <source>
        <dbReference type="ARBA" id="ARBA00023242"/>
    </source>
</evidence>
<dbReference type="InterPro" id="IPR007811">
    <property type="entry name" value="RPC4"/>
</dbReference>
<dbReference type="EMBL" id="HE616744">
    <property type="protein sequence ID" value="CCE91106.1"/>
    <property type="molecule type" value="Genomic_DNA"/>
</dbReference>
<name>G8ZRG4_TORDE</name>
<evidence type="ECO:0000256" key="3">
    <source>
        <dbReference type="ARBA" id="ARBA00023163"/>
    </source>
</evidence>
<dbReference type="RefSeq" id="XP_003680317.1">
    <property type="nucleotide sequence ID" value="XM_003680269.1"/>
</dbReference>
<dbReference type="PANTHER" id="PTHR13408:SF0">
    <property type="entry name" value="DNA-DIRECTED RNA POLYMERASE III SUBUNIT RPC4"/>
    <property type="match status" value="1"/>
</dbReference>
<evidence type="ECO:0000256" key="5">
    <source>
        <dbReference type="SAM" id="MobiDB-lite"/>
    </source>
</evidence>
<dbReference type="eggNOG" id="KOG3122">
    <property type="taxonomic scope" value="Eukaryota"/>
</dbReference>
<proteinExistence type="predicted"/>
<feature type="compositionally biased region" description="Basic residues" evidence="5">
    <location>
        <begin position="22"/>
        <end position="31"/>
    </location>
</feature>
<dbReference type="STRING" id="1076872.G8ZRG4"/>
<feature type="compositionally biased region" description="Basic and acidic residues" evidence="5">
    <location>
        <begin position="326"/>
        <end position="340"/>
    </location>
</feature>
<keyword evidence="2" id="KW-0240">DNA-directed RNA polymerase</keyword>
<feature type="region of interest" description="Disordered" evidence="5">
    <location>
        <begin position="313"/>
        <end position="346"/>
    </location>
</feature>
<dbReference type="GO" id="GO:0003899">
    <property type="term" value="F:DNA-directed RNA polymerase activity"/>
    <property type="evidence" value="ECO:0007669"/>
    <property type="project" value="EnsemblFungi"/>
</dbReference>
<dbReference type="GO" id="GO:0003677">
    <property type="term" value="F:DNA binding"/>
    <property type="evidence" value="ECO:0007669"/>
    <property type="project" value="InterPro"/>
</dbReference>
<feature type="compositionally biased region" description="Acidic residues" evidence="5">
    <location>
        <begin position="129"/>
        <end position="138"/>
    </location>
</feature>
<dbReference type="Pfam" id="PF05132">
    <property type="entry name" value="RNA_pol_Rpc4"/>
    <property type="match status" value="1"/>
</dbReference>
<dbReference type="InParanoid" id="G8ZRG4"/>
<feature type="compositionally biased region" description="Polar residues" evidence="5">
    <location>
        <begin position="63"/>
        <end position="83"/>
    </location>
</feature>
<feature type="compositionally biased region" description="Polar residues" evidence="5">
    <location>
        <begin position="116"/>
        <end position="128"/>
    </location>
</feature>
<feature type="compositionally biased region" description="Low complexity" evidence="5">
    <location>
        <begin position="1"/>
        <end position="18"/>
    </location>
</feature>
<dbReference type="OrthoDB" id="5836119at2759"/>
<dbReference type="PANTHER" id="PTHR13408">
    <property type="entry name" value="DNA-DIRECTED RNA POLYMERASE III"/>
    <property type="match status" value="1"/>
</dbReference>
<dbReference type="GeneID" id="11500441"/>
<keyword evidence="3" id="KW-0804">Transcription</keyword>
<reference evidence="6 7" key="1">
    <citation type="journal article" date="2011" name="Proc. Natl. Acad. Sci. U.S.A.">
        <title>Evolutionary erosion of yeast sex chromosomes by mating-type switching accidents.</title>
        <authorList>
            <person name="Gordon J.L."/>
            <person name="Armisen D."/>
            <person name="Proux-Wera E."/>
            <person name="Oheigeartaigh S.S."/>
            <person name="Byrne K.P."/>
            <person name="Wolfe K.H."/>
        </authorList>
    </citation>
    <scope>NUCLEOTIDE SEQUENCE [LARGE SCALE GENOMIC DNA]</scope>
    <source>
        <strain evidence="7">ATCC 10662 / CBS 1146 / NBRC 0425 / NCYC 2629 / NRRL Y-866</strain>
    </source>
</reference>
<sequence>MSGESGSGRLPSLSSSTGKPSLKFKPKAVARRTKEEREASAPKIKAEENPKSFHDKKKDGRKNTGTNNQQRRMAKFLNNTHVISSGPLAAGNFVSEKGSDMRRGFIKSEGGMSSLVQTGLRNIDNGDTISDDEDDEDKDKEHGAKGRSKFNMGREYVVHEIPDDDDEVESDNSGELDEEALQARRVEELFPVRPLRIRHDDLEVVEKKVQEALSDVTTREATPAPGVKREENELKDILTEHESTLKEKLKSLNLQNQFQSLDENETLLEMKSLVADQFSIAKKINKLNDKPNRFILFQLPSKLPHFEDVTPQANEDTAMPDASEETDSKEKKQDASKKNEPVQVSQEALTGNIGSIRVHKSGKISVKIGNVIMDVSRGAETTFLQDVVALNNAGETPSIEALGRVDGRVVVTPRF</sequence>
<dbReference type="HOGENOM" id="CLU_056234_0_0_1"/>
<feature type="compositionally biased region" description="Basic and acidic residues" evidence="5">
    <location>
        <begin position="32"/>
        <end position="62"/>
    </location>
</feature>
<dbReference type="GO" id="GO:0006384">
    <property type="term" value="P:transcription initiation at RNA polymerase III promoter"/>
    <property type="evidence" value="ECO:0007669"/>
    <property type="project" value="EnsemblFungi"/>
</dbReference>
<dbReference type="FunCoup" id="G8ZRG4">
    <property type="interactions" value="180"/>
</dbReference>
<dbReference type="AlphaFoldDB" id="G8ZRG4"/>
<dbReference type="GO" id="GO:0005666">
    <property type="term" value="C:RNA polymerase III complex"/>
    <property type="evidence" value="ECO:0007669"/>
    <property type="project" value="EnsemblFungi"/>
</dbReference>
<dbReference type="KEGG" id="tdl:TDEL_0C02170"/>
<evidence type="ECO:0000256" key="1">
    <source>
        <dbReference type="ARBA" id="ARBA00004123"/>
    </source>
</evidence>
<comment type="subcellular location">
    <subcellularLocation>
        <location evidence="1">Nucleus</location>
    </subcellularLocation>
</comment>
<gene>
    <name evidence="6" type="primary">TDEL0C02170</name>
    <name evidence="6" type="ORF">TDEL_0C02170</name>
</gene>
<keyword evidence="4" id="KW-0539">Nucleus</keyword>